<feature type="domain" description="F-box" evidence="1">
    <location>
        <begin position="11"/>
        <end position="51"/>
    </location>
</feature>
<name>B4N6X6_DROWI</name>
<dbReference type="InParanoid" id="B4N6X6"/>
<sequence>MNLSQPQWYSLPAVALTQIFDYLDPVSRRSASSVCFFWRQCLFQKRYFKNFRFQLDVAHDDQLAFFHRSMANLAKELVIVFDFHNAFHIQKMRRLLYKVARCDNIQALRFQTHNVGLVAAGSMHSEHLVAIEQCFVEPLKLFVGRKRQSCQILDLGAIEALTYYGQDFLKAMGKPQELRQLTLASIKYDPSHYPILTLDTTLMQKCAALHVLSLDYDTLSDDLLHTIQVLPLSKFLIVVHGLDSNEEQQAVVSETAWANFSAHFNSIRLVLTLVYAYEAIELLQMRILRRNMPVTDVRLLFCEYMNAEALDWMSVHNSDTLRSIYYIDSAYKHSNNRMDFTRHSFMRQDPFVMMAWRCKQLEEIVVHGYVMDPHNLVGIARLRGRQLKRLEVSMIDWSSAAALNAFNEEICTLLDQQWAPISTDKLPPSLDYGPVDYEVCDQFVYELLRKDLRSH</sequence>
<accession>B4N6X6</accession>
<dbReference type="eggNOG" id="ENOG502QPU4">
    <property type="taxonomic scope" value="Eukaryota"/>
</dbReference>
<dbReference type="KEGG" id="dwi:6646491"/>
<dbReference type="InterPro" id="IPR032675">
    <property type="entry name" value="LRR_dom_sf"/>
</dbReference>
<organism evidence="2 3">
    <name type="scientific">Drosophila willistoni</name>
    <name type="common">Fruit fly</name>
    <dbReference type="NCBI Taxonomy" id="7260"/>
    <lineage>
        <taxon>Eukaryota</taxon>
        <taxon>Metazoa</taxon>
        <taxon>Ecdysozoa</taxon>
        <taxon>Arthropoda</taxon>
        <taxon>Hexapoda</taxon>
        <taxon>Insecta</taxon>
        <taxon>Pterygota</taxon>
        <taxon>Neoptera</taxon>
        <taxon>Endopterygota</taxon>
        <taxon>Diptera</taxon>
        <taxon>Brachycera</taxon>
        <taxon>Muscomorpha</taxon>
        <taxon>Ephydroidea</taxon>
        <taxon>Drosophilidae</taxon>
        <taxon>Drosophila</taxon>
        <taxon>Sophophora</taxon>
    </lineage>
</organism>
<dbReference type="Proteomes" id="UP000007798">
    <property type="component" value="Unassembled WGS sequence"/>
</dbReference>
<gene>
    <name evidence="2" type="primary">Dwil\GK23855</name>
    <name evidence="2" type="ORF">Dwil_GK23855</name>
</gene>
<keyword evidence="3" id="KW-1185">Reference proteome</keyword>
<dbReference type="InterPro" id="IPR001810">
    <property type="entry name" value="F-box_dom"/>
</dbReference>
<reference evidence="2 3" key="1">
    <citation type="journal article" date="2007" name="Nature">
        <title>Evolution of genes and genomes on the Drosophila phylogeny.</title>
        <authorList>
            <consortium name="Drosophila 12 Genomes Consortium"/>
            <person name="Clark A.G."/>
            <person name="Eisen M.B."/>
            <person name="Smith D.R."/>
            <person name="Bergman C.M."/>
            <person name="Oliver B."/>
            <person name="Markow T.A."/>
            <person name="Kaufman T.C."/>
            <person name="Kellis M."/>
            <person name="Gelbart W."/>
            <person name="Iyer V.N."/>
            <person name="Pollard D.A."/>
            <person name="Sackton T.B."/>
            <person name="Larracuente A.M."/>
            <person name="Singh N.D."/>
            <person name="Abad J.P."/>
            <person name="Abt D.N."/>
            <person name="Adryan B."/>
            <person name="Aguade M."/>
            <person name="Akashi H."/>
            <person name="Anderson W.W."/>
            <person name="Aquadro C.F."/>
            <person name="Ardell D.H."/>
            <person name="Arguello R."/>
            <person name="Artieri C.G."/>
            <person name="Barbash D.A."/>
            <person name="Barker D."/>
            <person name="Barsanti P."/>
            <person name="Batterham P."/>
            <person name="Batzoglou S."/>
            <person name="Begun D."/>
            <person name="Bhutkar A."/>
            <person name="Blanco E."/>
            <person name="Bosak S.A."/>
            <person name="Bradley R.K."/>
            <person name="Brand A.D."/>
            <person name="Brent M.R."/>
            <person name="Brooks A.N."/>
            <person name="Brown R.H."/>
            <person name="Butlin R.K."/>
            <person name="Caggese C."/>
            <person name="Calvi B.R."/>
            <person name="Bernardo de Carvalho A."/>
            <person name="Caspi A."/>
            <person name="Castrezana S."/>
            <person name="Celniker S.E."/>
            <person name="Chang J.L."/>
            <person name="Chapple C."/>
            <person name="Chatterji S."/>
            <person name="Chinwalla A."/>
            <person name="Civetta A."/>
            <person name="Clifton S.W."/>
            <person name="Comeron J.M."/>
            <person name="Costello J.C."/>
            <person name="Coyne J.A."/>
            <person name="Daub J."/>
            <person name="David R.G."/>
            <person name="Delcher A.L."/>
            <person name="Delehaunty K."/>
            <person name="Do C.B."/>
            <person name="Ebling H."/>
            <person name="Edwards K."/>
            <person name="Eickbush T."/>
            <person name="Evans J.D."/>
            <person name="Filipski A."/>
            <person name="Findeiss S."/>
            <person name="Freyhult E."/>
            <person name="Fulton L."/>
            <person name="Fulton R."/>
            <person name="Garcia A.C."/>
            <person name="Gardiner A."/>
            <person name="Garfield D.A."/>
            <person name="Garvin B.E."/>
            <person name="Gibson G."/>
            <person name="Gilbert D."/>
            <person name="Gnerre S."/>
            <person name="Godfrey J."/>
            <person name="Good R."/>
            <person name="Gotea V."/>
            <person name="Gravely B."/>
            <person name="Greenberg A.J."/>
            <person name="Griffiths-Jones S."/>
            <person name="Gross S."/>
            <person name="Guigo R."/>
            <person name="Gustafson E.A."/>
            <person name="Haerty W."/>
            <person name="Hahn M.W."/>
            <person name="Halligan D.L."/>
            <person name="Halpern A.L."/>
            <person name="Halter G.M."/>
            <person name="Han M.V."/>
            <person name="Heger A."/>
            <person name="Hillier L."/>
            <person name="Hinrichs A.S."/>
            <person name="Holmes I."/>
            <person name="Hoskins R.A."/>
            <person name="Hubisz M.J."/>
            <person name="Hultmark D."/>
            <person name="Huntley M.A."/>
            <person name="Jaffe D.B."/>
            <person name="Jagadeeshan S."/>
            <person name="Jeck W.R."/>
            <person name="Johnson J."/>
            <person name="Jones C.D."/>
            <person name="Jordan W.C."/>
            <person name="Karpen G.H."/>
            <person name="Kataoka E."/>
            <person name="Keightley P.D."/>
            <person name="Kheradpour P."/>
            <person name="Kirkness E.F."/>
            <person name="Koerich L.B."/>
            <person name="Kristiansen K."/>
            <person name="Kudrna D."/>
            <person name="Kulathinal R.J."/>
            <person name="Kumar S."/>
            <person name="Kwok R."/>
            <person name="Lander E."/>
            <person name="Langley C.H."/>
            <person name="Lapoint R."/>
            <person name="Lazzaro B.P."/>
            <person name="Lee S.J."/>
            <person name="Levesque L."/>
            <person name="Li R."/>
            <person name="Lin C.F."/>
            <person name="Lin M.F."/>
            <person name="Lindblad-Toh K."/>
            <person name="Llopart A."/>
            <person name="Long M."/>
            <person name="Low L."/>
            <person name="Lozovsky E."/>
            <person name="Lu J."/>
            <person name="Luo M."/>
            <person name="Machado C.A."/>
            <person name="Makalowski W."/>
            <person name="Marzo M."/>
            <person name="Matsuda M."/>
            <person name="Matzkin L."/>
            <person name="McAllister B."/>
            <person name="McBride C.S."/>
            <person name="McKernan B."/>
            <person name="McKernan K."/>
            <person name="Mendez-Lago M."/>
            <person name="Minx P."/>
            <person name="Mollenhauer M.U."/>
            <person name="Montooth K."/>
            <person name="Mount S.M."/>
            <person name="Mu X."/>
            <person name="Myers E."/>
            <person name="Negre B."/>
            <person name="Newfeld S."/>
            <person name="Nielsen R."/>
            <person name="Noor M.A."/>
            <person name="O'Grady P."/>
            <person name="Pachter L."/>
            <person name="Papaceit M."/>
            <person name="Parisi M.J."/>
            <person name="Parisi M."/>
            <person name="Parts L."/>
            <person name="Pedersen J.S."/>
            <person name="Pesole G."/>
            <person name="Phillippy A.M."/>
            <person name="Ponting C.P."/>
            <person name="Pop M."/>
            <person name="Porcelli D."/>
            <person name="Powell J.R."/>
            <person name="Prohaska S."/>
            <person name="Pruitt K."/>
            <person name="Puig M."/>
            <person name="Quesneville H."/>
            <person name="Ram K.R."/>
            <person name="Rand D."/>
            <person name="Rasmussen M.D."/>
            <person name="Reed L.K."/>
            <person name="Reenan R."/>
            <person name="Reily A."/>
            <person name="Remington K.A."/>
            <person name="Rieger T.T."/>
            <person name="Ritchie M.G."/>
            <person name="Robin C."/>
            <person name="Rogers Y.H."/>
            <person name="Rohde C."/>
            <person name="Rozas J."/>
            <person name="Rubenfield M.J."/>
            <person name="Ruiz A."/>
            <person name="Russo S."/>
            <person name="Salzberg S.L."/>
            <person name="Sanchez-Gracia A."/>
            <person name="Saranga D.J."/>
            <person name="Sato H."/>
            <person name="Schaeffer S.W."/>
            <person name="Schatz M.C."/>
            <person name="Schlenke T."/>
            <person name="Schwartz R."/>
            <person name="Segarra C."/>
            <person name="Singh R.S."/>
            <person name="Sirot L."/>
            <person name="Sirota M."/>
            <person name="Sisneros N.B."/>
            <person name="Smith C.D."/>
            <person name="Smith T.F."/>
            <person name="Spieth J."/>
            <person name="Stage D.E."/>
            <person name="Stark A."/>
            <person name="Stephan W."/>
            <person name="Strausberg R.L."/>
            <person name="Strempel S."/>
            <person name="Sturgill D."/>
            <person name="Sutton G."/>
            <person name="Sutton G.G."/>
            <person name="Tao W."/>
            <person name="Teichmann S."/>
            <person name="Tobari Y.N."/>
            <person name="Tomimura Y."/>
            <person name="Tsolas J.M."/>
            <person name="Valente V.L."/>
            <person name="Venter E."/>
            <person name="Venter J.C."/>
            <person name="Vicario S."/>
            <person name="Vieira F.G."/>
            <person name="Vilella A.J."/>
            <person name="Villasante A."/>
            <person name="Walenz B."/>
            <person name="Wang J."/>
            <person name="Wasserman M."/>
            <person name="Watts T."/>
            <person name="Wilson D."/>
            <person name="Wilson R.K."/>
            <person name="Wing R.A."/>
            <person name="Wolfner M.F."/>
            <person name="Wong A."/>
            <person name="Wong G.K."/>
            <person name="Wu C.I."/>
            <person name="Wu G."/>
            <person name="Yamamoto D."/>
            <person name="Yang H.P."/>
            <person name="Yang S.P."/>
            <person name="Yorke J.A."/>
            <person name="Yoshida K."/>
            <person name="Zdobnov E."/>
            <person name="Zhang P."/>
            <person name="Zhang Y."/>
            <person name="Zimin A.V."/>
            <person name="Baldwin J."/>
            <person name="Abdouelleil A."/>
            <person name="Abdulkadir J."/>
            <person name="Abebe A."/>
            <person name="Abera B."/>
            <person name="Abreu J."/>
            <person name="Acer S.C."/>
            <person name="Aftuck L."/>
            <person name="Alexander A."/>
            <person name="An P."/>
            <person name="Anderson E."/>
            <person name="Anderson S."/>
            <person name="Arachi H."/>
            <person name="Azer M."/>
            <person name="Bachantsang P."/>
            <person name="Barry A."/>
            <person name="Bayul T."/>
            <person name="Berlin A."/>
            <person name="Bessette D."/>
            <person name="Bloom T."/>
            <person name="Blye J."/>
            <person name="Boguslavskiy L."/>
            <person name="Bonnet C."/>
            <person name="Boukhgalter B."/>
            <person name="Bourzgui I."/>
            <person name="Brown A."/>
            <person name="Cahill P."/>
            <person name="Channer S."/>
            <person name="Cheshatsang Y."/>
            <person name="Chuda L."/>
            <person name="Citroen M."/>
            <person name="Collymore A."/>
            <person name="Cooke P."/>
            <person name="Costello M."/>
            <person name="D'Aco K."/>
            <person name="Daza R."/>
            <person name="De Haan G."/>
            <person name="DeGray S."/>
            <person name="DeMaso C."/>
            <person name="Dhargay N."/>
            <person name="Dooley K."/>
            <person name="Dooley E."/>
            <person name="Doricent M."/>
            <person name="Dorje P."/>
            <person name="Dorjee K."/>
            <person name="Dupes A."/>
            <person name="Elong R."/>
            <person name="Falk J."/>
            <person name="Farina A."/>
            <person name="Faro S."/>
            <person name="Ferguson D."/>
            <person name="Fisher S."/>
            <person name="Foley C.D."/>
            <person name="Franke A."/>
            <person name="Friedrich D."/>
            <person name="Gadbois L."/>
            <person name="Gearin G."/>
            <person name="Gearin C.R."/>
            <person name="Giannoukos G."/>
            <person name="Goode T."/>
            <person name="Graham J."/>
            <person name="Grandbois E."/>
            <person name="Grewal S."/>
            <person name="Gyaltsen K."/>
            <person name="Hafez N."/>
            <person name="Hagos B."/>
            <person name="Hall J."/>
            <person name="Henson C."/>
            <person name="Hollinger A."/>
            <person name="Honan T."/>
            <person name="Huard M.D."/>
            <person name="Hughes L."/>
            <person name="Hurhula B."/>
            <person name="Husby M.E."/>
            <person name="Kamat A."/>
            <person name="Kanga B."/>
            <person name="Kashin S."/>
            <person name="Khazanovich D."/>
            <person name="Kisner P."/>
            <person name="Lance K."/>
            <person name="Lara M."/>
            <person name="Lee W."/>
            <person name="Lennon N."/>
            <person name="Letendre F."/>
            <person name="LeVine R."/>
            <person name="Lipovsky A."/>
            <person name="Liu X."/>
            <person name="Liu J."/>
            <person name="Liu S."/>
            <person name="Lokyitsang T."/>
            <person name="Lokyitsang Y."/>
            <person name="Lubonja R."/>
            <person name="Lui A."/>
            <person name="MacDonald P."/>
            <person name="Magnisalis V."/>
            <person name="Maru K."/>
            <person name="Matthews C."/>
            <person name="McCusker W."/>
            <person name="McDonough S."/>
            <person name="Mehta T."/>
            <person name="Meldrim J."/>
            <person name="Meneus L."/>
            <person name="Mihai O."/>
            <person name="Mihalev A."/>
            <person name="Mihova T."/>
            <person name="Mittelman R."/>
            <person name="Mlenga V."/>
            <person name="Montmayeur A."/>
            <person name="Mulrain L."/>
            <person name="Navidi A."/>
            <person name="Naylor J."/>
            <person name="Negash T."/>
            <person name="Nguyen T."/>
            <person name="Nguyen N."/>
            <person name="Nicol R."/>
            <person name="Norbu C."/>
            <person name="Norbu N."/>
            <person name="Novod N."/>
            <person name="O'Neill B."/>
            <person name="Osman S."/>
            <person name="Markiewicz E."/>
            <person name="Oyono O.L."/>
            <person name="Patti C."/>
            <person name="Phunkhang P."/>
            <person name="Pierre F."/>
            <person name="Priest M."/>
            <person name="Raghuraman S."/>
            <person name="Rege F."/>
            <person name="Reyes R."/>
            <person name="Rise C."/>
            <person name="Rogov P."/>
            <person name="Ross K."/>
            <person name="Ryan E."/>
            <person name="Settipalli S."/>
            <person name="Shea T."/>
            <person name="Sherpa N."/>
            <person name="Shi L."/>
            <person name="Shih D."/>
            <person name="Sparrow T."/>
            <person name="Spaulding J."/>
            <person name="Stalker J."/>
            <person name="Stange-Thomann N."/>
            <person name="Stavropoulos S."/>
            <person name="Stone C."/>
            <person name="Strader C."/>
            <person name="Tesfaye S."/>
            <person name="Thomson T."/>
            <person name="Thoulutsang Y."/>
            <person name="Thoulutsang D."/>
            <person name="Topham K."/>
            <person name="Topping I."/>
            <person name="Tsamla T."/>
            <person name="Vassiliev H."/>
            <person name="Vo A."/>
            <person name="Wangchuk T."/>
            <person name="Wangdi T."/>
            <person name="Weiand M."/>
            <person name="Wilkinson J."/>
            <person name="Wilson A."/>
            <person name="Yadav S."/>
            <person name="Young G."/>
            <person name="Yu Q."/>
            <person name="Zembek L."/>
            <person name="Zhong D."/>
            <person name="Zimmer A."/>
            <person name="Zwirko Z."/>
            <person name="Jaffe D.B."/>
            <person name="Alvarez P."/>
            <person name="Brockman W."/>
            <person name="Butler J."/>
            <person name="Chin C."/>
            <person name="Gnerre S."/>
            <person name="Grabherr M."/>
            <person name="Kleber M."/>
            <person name="Mauceli E."/>
            <person name="MacCallum I."/>
        </authorList>
    </citation>
    <scope>NUCLEOTIDE SEQUENCE [LARGE SCALE GENOMIC DNA]</scope>
    <source>
        <strain evidence="3">Tucson 14030-0811.24</strain>
    </source>
</reference>
<dbReference type="PhylomeDB" id="B4N6X6"/>
<dbReference type="STRING" id="7260.B4N6X6"/>
<dbReference type="Gene3D" id="1.20.1280.50">
    <property type="match status" value="1"/>
</dbReference>
<dbReference type="Gene3D" id="3.80.10.10">
    <property type="entry name" value="Ribonuclease Inhibitor"/>
    <property type="match status" value="1"/>
</dbReference>
<proteinExistence type="predicted"/>
<dbReference type="FunCoup" id="B4N6X6">
    <property type="interactions" value="404"/>
</dbReference>
<dbReference type="InterPro" id="IPR036047">
    <property type="entry name" value="F-box-like_dom_sf"/>
</dbReference>
<evidence type="ECO:0000313" key="2">
    <source>
        <dbReference type="EMBL" id="EDW80115.1"/>
    </source>
</evidence>
<dbReference type="OrthoDB" id="8757000at2759"/>
<dbReference type="HOGENOM" id="CLU_035764_0_0_1"/>
<dbReference type="PANTHER" id="PTHR20933:SF3">
    <property type="entry name" value="F-BOX ONLY PROTEIN 33"/>
    <property type="match status" value="1"/>
</dbReference>
<dbReference type="AlphaFoldDB" id="B4N6X6"/>
<dbReference type="GO" id="GO:0031398">
    <property type="term" value="P:positive regulation of protein ubiquitination"/>
    <property type="evidence" value="ECO:0007669"/>
    <property type="project" value="TreeGrafter"/>
</dbReference>
<dbReference type="SUPFAM" id="SSF81383">
    <property type="entry name" value="F-box domain"/>
    <property type="match status" value="1"/>
</dbReference>
<evidence type="ECO:0000313" key="3">
    <source>
        <dbReference type="Proteomes" id="UP000007798"/>
    </source>
</evidence>
<dbReference type="EMBL" id="CH964168">
    <property type="protein sequence ID" value="EDW80115.1"/>
    <property type="molecule type" value="Genomic_DNA"/>
</dbReference>
<evidence type="ECO:0000259" key="1">
    <source>
        <dbReference type="SMART" id="SM00256"/>
    </source>
</evidence>
<dbReference type="OMA" id="QNAFHIQ"/>
<dbReference type="SMART" id="SM00256">
    <property type="entry name" value="FBOX"/>
    <property type="match status" value="1"/>
</dbReference>
<dbReference type="Pfam" id="PF12937">
    <property type="entry name" value="F-box-like"/>
    <property type="match status" value="1"/>
</dbReference>
<dbReference type="PANTHER" id="PTHR20933">
    <property type="entry name" value="F-BOX ONLY PROTEIN 33"/>
    <property type="match status" value="1"/>
</dbReference>
<protein>
    <recommendedName>
        <fullName evidence="1">F-box domain-containing protein</fullName>
    </recommendedName>
</protein>